<dbReference type="PANTHER" id="PTHR12526:SF624">
    <property type="entry name" value="BLR6297 PROTEIN"/>
    <property type="match status" value="1"/>
</dbReference>
<organism evidence="5 6">
    <name type="scientific">Mycetocola zhujimingii</name>
    <dbReference type="NCBI Taxonomy" id="2079792"/>
    <lineage>
        <taxon>Bacteria</taxon>
        <taxon>Bacillati</taxon>
        <taxon>Actinomycetota</taxon>
        <taxon>Actinomycetes</taxon>
        <taxon>Micrococcales</taxon>
        <taxon>Microbacteriaceae</taxon>
        <taxon>Mycetocola</taxon>
    </lineage>
</organism>
<dbReference type="Gene3D" id="3.40.50.2000">
    <property type="entry name" value="Glycogen Phosphorylase B"/>
    <property type="match status" value="2"/>
</dbReference>
<protein>
    <submittedName>
        <fullName evidence="5">Uncharacterized protein</fullName>
    </submittedName>
</protein>
<dbReference type="InterPro" id="IPR001296">
    <property type="entry name" value="Glyco_trans_1"/>
</dbReference>
<gene>
    <name evidence="5" type="ORF">DF223_06020</name>
</gene>
<evidence type="ECO:0000259" key="3">
    <source>
        <dbReference type="Pfam" id="PF00534"/>
    </source>
</evidence>
<keyword evidence="2" id="KW-0808">Transferase</keyword>
<reference evidence="6" key="1">
    <citation type="submission" date="2018-04" db="EMBL/GenBank/DDBJ databases">
        <authorList>
            <person name="Liu S."/>
            <person name="Wang Z."/>
            <person name="Li J."/>
        </authorList>
    </citation>
    <scope>NUCLEOTIDE SEQUENCE [LARGE SCALE GENOMIC DNA]</scope>
    <source>
        <strain evidence="6">622</strain>
    </source>
</reference>
<evidence type="ECO:0000256" key="2">
    <source>
        <dbReference type="ARBA" id="ARBA00022679"/>
    </source>
</evidence>
<evidence type="ECO:0000256" key="1">
    <source>
        <dbReference type="ARBA" id="ARBA00022676"/>
    </source>
</evidence>
<dbReference type="Proteomes" id="UP000244962">
    <property type="component" value="Unassembled WGS sequence"/>
</dbReference>
<comment type="caution">
    <text evidence="5">The sequence shown here is derived from an EMBL/GenBank/DDBJ whole genome shotgun (WGS) entry which is preliminary data.</text>
</comment>
<keyword evidence="6" id="KW-1185">Reference proteome</keyword>
<feature type="domain" description="Glycosyl transferase family 1" evidence="3">
    <location>
        <begin position="181"/>
        <end position="286"/>
    </location>
</feature>
<dbReference type="EMBL" id="QEFB01000004">
    <property type="protein sequence ID" value="PWC07588.1"/>
    <property type="molecule type" value="Genomic_DNA"/>
</dbReference>
<proteinExistence type="predicted"/>
<evidence type="ECO:0000313" key="5">
    <source>
        <dbReference type="EMBL" id="PWC07588.1"/>
    </source>
</evidence>
<dbReference type="AlphaFoldDB" id="A0A2U1TFB0"/>
<dbReference type="InterPro" id="IPR028098">
    <property type="entry name" value="Glyco_trans_4-like_N"/>
</dbReference>
<dbReference type="RefSeq" id="WP_108962535.1">
    <property type="nucleotide sequence ID" value="NZ_QEFB01000004.1"/>
</dbReference>
<name>A0A2U1TFB0_9MICO</name>
<evidence type="ECO:0000259" key="4">
    <source>
        <dbReference type="Pfam" id="PF13439"/>
    </source>
</evidence>
<keyword evidence="1" id="KW-0328">Glycosyltransferase</keyword>
<dbReference type="Pfam" id="PF13439">
    <property type="entry name" value="Glyco_transf_4"/>
    <property type="match status" value="1"/>
</dbReference>
<dbReference type="Pfam" id="PF00534">
    <property type="entry name" value="Glycos_transf_1"/>
    <property type="match status" value="1"/>
</dbReference>
<evidence type="ECO:0000313" key="6">
    <source>
        <dbReference type="Proteomes" id="UP000244962"/>
    </source>
</evidence>
<dbReference type="PANTHER" id="PTHR12526">
    <property type="entry name" value="GLYCOSYLTRANSFERASE"/>
    <property type="match status" value="1"/>
</dbReference>
<sequence>MRIGILASVGRTLDAFFPEIIDTWRGEGEHVVAAAGTRAERVDADVIRGLTQSPSIANLAAPRALSLWIARHRLDVVVTNTATASALVRATQRSVPIVYFCHGLHWSENGPNERVWKGIESALLSRTRAAIVSNSEDYEWMSARLGHDAVLTMPFGVGVPIERFPRTPLPRLGSVPLKLAWIGDMTSRKRPALAVEVAKHLAAAGVEFELEMVGTGPAVDALEAQIRELGLTKQILLPGRLESSAVLARSHALIHTAEWEGLARVTLEAAAIGRNVYGFDVKGVRDAPSVSLARDGDAREVAAKIISDLRGKSFSHEYPEPDLLTTEKQSLRVLNSLRGWVNNVGNE</sequence>
<accession>A0A2U1TFB0</accession>
<dbReference type="GO" id="GO:0016757">
    <property type="term" value="F:glycosyltransferase activity"/>
    <property type="evidence" value="ECO:0007669"/>
    <property type="project" value="UniProtKB-KW"/>
</dbReference>
<dbReference type="SUPFAM" id="SSF53756">
    <property type="entry name" value="UDP-Glycosyltransferase/glycogen phosphorylase"/>
    <property type="match status" value="1"/>
</dbReference>
<feature type="domain" description="Glycosyltransferase subfamily 4-like N-terminal" evidence="4">
    <location>
        <begin position="47"/>
        <end position="148"/>
    </location>
</feature>